<evidence type="ECO:0000313" key="2">
    <source>
        <dbReference type="Proteomes" id="UP000182725"/>
    </source>
</evidence>
<sequence length="61" mass="7076">MNHFTAFLMRIAVTTGVGTDGEPPWWCCPIYAENINNSNPHRITYLVQDHQHGKRSLDFHH</sequence>
<dbReference type="Proteomes" id="UP000182725">
    <property type="component" value="Unassembled WGS sequence"/>
</dbReference>
<organism evidence="1 2">
    <name type="scientific">Arthrobacter alpinus</name>
    <dbReference type="NCBI Taxonomy" id="656366"/>
    <lineage>
        <taxon>Bacteria</taxon>
        <taxon>Bacillati</taxon>
        <taxon>Actinomycetota</taxon>
        <taxon>Actinomycetes</taxon>
        <taxon>Micrococcales</taxon>
        <taxon>Micrococcaceae</taxon>
        <taxon>Arthrobacter</taxon>
    </lineage>
</organism>
<protein>
    <submittedName>
        <fullName evidence="1">Uncharacterized protein</fullName>
    </submittedName>
</protein>
<accession>A0A1H5PAB7</accession>
<reference evidence="1 2" key="1">
    <citation type="submission" date="2016-10" db="EMBL/GenBank/DDBJ databases">
        <authorList>
            <person name="de Groot N.N."/>
        </authorList>
    </citation>
    <scope>NUCLEOTIDE SEQUENCE [LARGE SCALE GENOMIC DNA]</scope>
    <source>
        <strain evidence="1 2">DSM 22274</strain>
    </source>
</reference>
<gene>
    <name evidence="1" type="ORF">SAMN04489740_4002</name>
</gene>
<dbReference type="EMBL" id="FNTV01000002">
    <property type="protein sequence ID" value="SEF10534.1"/>
    <property type="molecule type" value="Genomic_DNA"/>
</dbReference>
<evidence type="ECO:0000313" key="1">
    <source>
        <dbReference type="EMBL" id="SEF10534.1"/>
    </source>
</evidence>
<dbReference type="AlphaFoldDB" id="A0A1H5PAB7"/>
<name>A0A1H5PAB7_9MICC</name>
<proteinExistence type="predicted"/>